<dbReference type="InterPro" id="IPR016930">
    <property type="entry name" value="UCP029644"/>
</dbReference>
<name>A0A1N6D5G8_9SPHN</name>
<dbReference type="InterPro" id="IPR018392">
    <property type="entry name" value="LysM"/>
</dbReference>
<keyword evidence="1" id="KW-0732">Signal</keyword>
<dbReference type="RefSeq" id="WP_074204475.1">
    <property type="nucleotide sequence ID" value="NZ_FSQW01000001.1"/>
</dbReference>
<dbReference type="SMART" id="SM00257">
    <property type="entry name" value="LysM"/>
    <property type="match status" value="1"/>
</dbReference>
<dbReference type="PANTHER" id="PTHR38731">
    <property type="entry name" value="LIPL45-RELATED LIPOPROTEIN-RELATED"/>
    <property type="match status" value="1"/>
</dbReference>
<dbReference type="Gene3D" id="2.60.120.1440">
    <property type="match status" value="1"/>
</dbReference>
<feature type="domain" description="LysM" evidence="2">
    <location>
        <begin position="36"/>
        <end position="83"/>
    </location>
</feature>
<protein>
    <submittedName>
        <fullName evidence="3">FecR family protein</fullName>
    </submittedName>
</protein>
<dbReference type="PANTHER" id="PTHR38731:SF1">
    <property type="entry name" value="FECR PROTEIN DOMAIN-CONTAINING PROTEIN"/>
    <property type="match status" value="1"/>
</dbReference>
<proteinExistence type="predicted"/>
<reference evidence="4" key="1">
    <citation type="submission" date="2016-11" db="EMBL/GenBank/DDBJ databases">
        <authorList>
            <person name="Varghese N."/>
            <person name="Submissions S."/>
        </authorList>
    </citation>
    <scope>NUCLEOTIDE SEQUENCE [LARGE SCALE GENOMIC DNA]</scope>
    <source>
        <strain evidence="4">DSM 22363</strain>
    </source>
</reference>
<evidence type="ECO:0000256" key="1">
    <source>
        <dbReference type="SAM" id="SignalP"/>
    </source>
</evidence>
<feature type="signal peptide" evidence="1">
    <location>
        <begin position="1"/>
        <end position="27"/>
    </location>
</feature>
<evidence type="ECO:0000313" key="4">
    <source>
        <dbReference type="Proteomes" id="UP000185192"/>
    </source>
</evidence>
<dbReference type="Pfam" id="PF01476">
    <property type="entry name" value="LysM"/>
    <property type="match status" value="1"/>
</dbReference>
<organism evidence="3 4">
    <name type="scientific">Parasphingorhabdus marina DSM 22363</name>
    <dbReference type="NCBI Taxonomy" id="1123272"/>
    <lineage>
        <taxon>Bacteria</taxon>
        <taxon>Pseudomonadati</taxon>
        <taxon>Pseudomonadota</taxon>
        <taxon>Alphaproteobacteria</taxon>
        <taxon>Sphingomonadales</taxon>
        <taxon>Sphingomonadaceae</taxon>
        <taxon>Parasphingorhabdus</taxon>
    </lineage>
</organism>
<dbReference type="AlphaFoldDB" id="A0A1N6D5G8"/>
<dbReference type="Gene3D" id="3.10.350.10">
    <property type="entry name" value="LysM domain"/>
    <property type="match status" value="1"/>
</dbReference>
<keyword evidence="4" id="KW-1185">Reference proteome</keyword>
<evidence type="ECO:0000313" key="3">
    <source>
        <dbReference type="EMBL" id="SIN65999.1"/>
    </source>
</evidence>
<feature type="chain" id="PRO_5013111149" evidence="1">
    <location>
        <begin position="28"/>
        <end position="448"/>
    </location>
</feature>
<accession>A0A1N6D5G8</accession>
<dbReference type="OrthoDB" id="9813091at2"/>
<sequence>MALDRNFRISIRLACLPLLLAGGAVSAQPVSDGDRIEYIFKPGDTLYELGENYFRKPGDYRIVQRLNRIANPRKISIGKKVTIPFRLLKYRATQASLSAFRGQVSIAADGRQLTPARGLDIAEGSQIITRAGSFVTLSLEDGSRISMPSNSTVRITRLRHILLTDSVDYEFSVDNGRVRSKVTPFDRKADRYRVRTPVAVSAVRGTDYRVRVDDSSGTAFAETVEGQVDVAAGQDIASADAVSVPAGQGAAATASGDLLTASLLAEPAMVEPAKIQSDPELRFEFEPGDTAQGYRMLISSDAGFVDVLDEKNSSEPVMTLAAIPDGRYFGKASALASDGFEGLPATFSFKRVLSTINGTAGQGDFGFRFKWAGEGKGTRLYRFQLVAGDKSAVPMVDEAGLTADVLTLSDLPDGDYFWRVGVTQFTGDPDDPEPVEKWTEFEKLTVAG</sequence>
<dbReference type="PIRSF" id="PIRSF029644">
    <property type="entry name" value="UCP029644"/>
    <property type="match status" value="1"/>
</dbReference>
<dbReference type="PROSITE" id="PS51782">
    <property type="entry name" value="LYSM"/>
    <property type="match status" value="1"/>
</dbReference>
<gene>
    <name evidence="3" type="ORF">SAMN02745824_1570</name>
</gene>
<dbReference type="Pfam" id="PF04773">
    <property type="entry name" value="FecR"/>
    <property type="match status" value="1"/>
</dbReference>
<dbReference type="InterPro" id="IPR006860">
    <property type="entry name" value="FecR"/>
</dbReference>
<dbReference type="EMBL" id="FSQW01000001">
    <property type="protein sequence ID" value="SIN65999.1"/>
    <property type="molecule type" value="Genomic_DNA"/>
</dbReference>
<dbReference type="STRING" id="1123272.SAMN02745824_1570"/>
<dbReference type="InterPro" id="IPR036779">
    <property type="entry name" value="LysM_dom_sf"/>
</dbReference>
<evidence type="ECO:0000259" key="2">
    <source>
        <dbReference type="PROSITE" id="PS51782"/>
    </source>
</evidence>
<dbReference type="CDD" id="cd00118">
    <property type="entry name" value="LysM"/>
    <property type="match status" value="1"/>
</dbReference>
<dbReference type="Proteomes" id="UP000185192">
    <property type="component" value="Unassembled WGS sequence"/>
</dbReference>